<reference evidence="1 2" key="1">
    <citation type="journal article" date="2018" name="Sci. Rep.">
        <title>Extensive genomic diversity among Mycobacterium marinum strains revealed by whole genome sequencing.</title>
        <authorList>
            <person name="Das S."/>
            <person name="Pettersson B.M."/>
            <person name="Behra P.R."/>
            <person name="Mallick A."/>
            <person name="Cheramie M."/>
            <person name="Ramesh M."/>
            <person name="Shirreff L."/>
            <person name="DuCote T."/>
            <person name="Dasgupta S."/>
            <person name="Ennis D.G."/>
            <person name="Kirsebom L.A."/>
        </authorList>
    </citation>
    <scope>NUCLEOTIDE SEQUENCE [LARGE SCALE GENOMIC DNA]</scope>
    <source>
        <strain evidence="1 2">Davis1</strain>
    </source>
</reference>
<comment type="caution">
    <text evidence="1">The sequence shown here is derived from an EMBL/GenBank/DDBJ whole genome shotgun (WGS) entry which is preliminary data.</text>
</comment>
<dbReference type="EMBL" id="PEDF01000013">
    <property type="protein sequence ID" value="RFZ47575.1"/>
    <property type="molecule type" value="Genomic_DNA"/>
</dbReference>
<evidence type="ECO:0000313" key="2">
    <source>
        <dbReference type="Proteomes" id="UP000257451"/>
    </source>
</evidence>
<evidence type="ECO:0000313" key="1">
    <source>
        <dbReference type="EMBL" id="RFZ47575.1"/>
    </source>
</evidence>
<sequence>MSHGLPRAAEKGVDVIRNPVVSVSVGATAIALGWGQSLFRNVQRLPLVGSWVRQGIDELSQRGDRWLAQNVDPLRARVLPIAGDLVDLVLDQIDLTALVRERLDLDALVAEVDIDAVINRIDLITLADKVIDGVDLPGIIRESTSSVTAEVMTDVRSQGERADDRVARIVDRVLGRDRDDQ</sequence>
<dbReference type="AlphaFoldDB" id="A0A3E2N2G3"/>
<proteinExistence type="predicted"/>
<dbReference type="Proteomes" id="UP000257451">
    <property type="component" value="Unassembled WGS sequence"/>
</dbReference>
<protein>
    <submittedName>
        <fullName evidence="1">Uncharacterized protein</fullName>
    </submittedName>
</protein>
<dbReference type="RefSeq" id="WP_181013032.1">
    <property type="nucleotide sequence ID" value="NZ_BQLC01000560.1"/>
</dbReference>
<gene>
    <name evidence="1" type="ORF">DAVIS_00288</name>
</gene>
<accession>A0A3E2N2G3</accession>
<organism evidence="1 2">
    <name type="scientific">Mycobacterium marinum</name>
    <dbReference type="NCBI Taxonomy" id="1781"/>
    <lineage>
        <taxon>Bacteria</taxon>
        <taxon>Bacillati</taxon>
        <taxon>Actinomycetota</taxon>
        <taxon>Actinomycetes</taxon>
        <taxon>Mycobacteriales</taxon>
        <taxon>Mycobacteriaceae</taxon>
        <taxon>Mycobacterium</taxon>
        <taxon>Mycobacterium ulcerans group</taxon>
    </lineage>
</organism>
<name>A0A3E2N2G3_MYCMR</name>